<dbReference type="EMBL" id="SACY01000003">
    <property type="protein sequence ID" value="RVU24623.1"/>
    <property type="molecule type" value="Genomic_DNA"/>
</dbReference>
<name>A0A437PQU5_9BACT</name>
<keyword evidence="1" id="KW-0175">Coiled coil</keyword>
<dbReference type="GO" id="GO:0005886">
    <property type="term" value="C:plasma membrane"/>
    <property type="evidence" value="ECO:0007669"/>
    <property type="project" value="TreeGrafter"/>
</dbReference>
<dbReference type="RefSeq" id="WP_127803508.1">
    <property type="nucleotide sequence ID" value="NZ_SACY01000003.1"/>
</dbReference>
<dbReference type="InterPro" id="IPR052894">
    <property type="entry name" value="AsmA-related"/>
</dbReference>
<keyword evidence="2" id="KW-1133">Transmembrane helix</keyword>
<accession>A0A437PQU5</accession>
<dbReference type="CDD" id="cd06503">
    <property type="entry name" value="ATP-synt_Fo_b"/>
    <property type="match status" value="1"/>
</dbReference>
<dbReference type="OrthoDB" id="596403at2"/>
<evidence type="ECO:0000313" key="3">
    <source>
        <dbReference type="EMBL" id="RVU24623.1"/>
    </source>
</evidence>
<proteinExistence type="predicted"/>
<dbReference type="GO" id="GO:0090313">
    <property type="term" value="P:regulation of protein targeting to membrane"/>
    <property type="evidence" value="ECO:0007669"/>
    <property type="project" value="TreeGrafter"/>
</dbReference>
<reference evidence="3 4" key="1">
    <citation type="submission" date="2019-01" db="EMBL/GenBank/DDBJ databases">
        <authorList>
            <person name="Chen W.-M."/>
        </authorList>
    </citation>
    <scope>NUCLEOTIDE SEQUENCE [LARGE SCALE GENOMIC DNA]</scope>
    <source>
        <strain evidence="3 4">FSY-15</strain>
    </source>
</reference>
<dbReference type="PANTHER" id="PTHR30441:SF8">
    <property type="entry name" value="DUF748 DOMAIN-CONTAINING PROTEIN"/>
    <property type="match status" value="1"/>
</dbReference>
<keyword evidence="2" id="KW-0812">Transmembrane</keyword>
<keyword evidence="4" id="KW-1185">Reference proteome</keyword>
<dbReference type="AlphaFoldDB" id="A0A437PQU5"/>
<feature type="transmembrane region" description="Helical" evidence="2">
    <location>
        <begin position="7"/>
        <end position="27"/>
    </location>
</feature>
<organism evidence="3 4">
    <name type="scientific">Sandaracinomonas limnophila</name>
    <dbReference type="NCBI Taxonomy" id="1862386"/>
    <lineage>
        <taxon>Bacteria</taxon>
        <taxon>Pseudomonadati</taxon>
        <taxon>Bacteroidota</taxon>
        <taxon>Cytophagia</taxon>
        <taxon>Cytophagales</taxon>
        <taxon>Flectobacillaceae</taxon>
        <taxon>Sandaracinomonas</taxon>
    </lineage>
</organism>
<feature type="coiled-coil region" evidence="1">
    <location>
        <begin position="709"/>
        <end position="740"/>
    </location>
</feature>
<evidence type="ECO:0000313" key="4">
    <source>
        <dbReference type="Proteomes" id="UP000282832"/>
    </source>
</evidence>
<keyword evidence="2" id="KW-0472">Membrane</keyword>
<gene>
    <name evidence="3" type="ORF">EOJ36_06320</name>
</gene>
<protein>
    <submittedName>
        <fullName evidence="3">Uncharacterized protein</fullName>
    </submittedName>
</protein>
<dbReference type="Proteomes" id="UP000282832">
    <property type="component" value="Unassembled WGS sequence"/>
</dbReference>
<dbReference type="PANTHER" id="PTHR30441">
    <property type="entry name" value="DUF748 DOMAIN-CONTAINING PROTEIN"/>
    <property type="match status" value="1"/>
</dbReference>
<evidence type="ECO:0000256" key="1">
    <source>
        <dbReference type="SAM" id="Coils"/>
    </source>
</evidence>
<comment type="caution">
    <text evidence="3">The sequence shown here is derived from an EMBL/GenBank/DDBJ whole genome shotgun (WGS) entry which is preliminary data.</text>
</comment>
<evidence type="ECO:0000256" key="2">
    <source>
        <dbReference type="SAM" id="Phobius"/>
    </source>
</evidence>
<sequence length="802" mass="90088">MFKKIIGYFSAFLLSILLLSFILGWIYQGKIKEKAISEINKKLEAKVQIEDVSVGIFRSFPNANIQLQNLKIIGINEFKNDTLANISNFKLEINLWKFISANQVIIKEIAIEKAKIKLHILKNGKANWDISKKTTQETTTSESPLQIALQYYQLKESEIIYLDESRNFETHLIGLNHLGKGDFQNEVFDLQTETEVEHWDLAFLGKPIFSGIRAQLEAPISMNFKQMEFKFTNNTLLLNELPIEFSYSVAMPNENMKMDFTFKAAKTEIKNLFSIIPSLYKNDFEKLKANGEFHLNGSMNGILNDTQIPNFNIKLALNNANLAYEGKPDKISNLQVGFEANNPTGKVENTEIHIAPFSTLVNQNKLNGELHIKHPTGDPILNGNIKGDIDLQSLYRFFSKENLSYSGKMYADIQFDGQLSQLKKGKGKVSGKAVVENFKGKYQNQSIEMAKLIGNFSPQKVQIQTSVNYLQTLFHVKGSIENVFGYLIKGEDFTSKVGIDVKSLSIPKAFENIALVQKYLPIAGSLQGDIATSFNFSGNFNSKFDLILPSVNAEGILNTGQIEAKGSEILNKIITLSNWKGQNQISLNPTKMNFVIKDGFLIFKPFDIHTNFGQFAVSGKNGLNQSLAYSIQTEIPVEKLGNKWLTQLNEKFINLIPGGQKPTIKGNIPFEINISGTIPKPLIQAGLSKSYLDKFNAKDIQQAIQNVVKSEIKKQKNKAIEEAQRLADQEMAKAREEAERIKGIAYAEADKLVEQAGNPLAKFAAQKLADKLKREADKKVEKILQDAQDRANEKIEKAKSLE</sequence>